<evidence type="ECO:0000256" key="1">
    <source>
        <dbReference type="SAM" id="MobiDB-lite"/>
    </source>
</evidence>
<dbReference type="EnsemblProtists" id="Phyra94705">
    <property type="protein sequence ID" value="Phyra94705"/>
    <property type="gene ID" value="Phyra94705"/>
</dbReference>
<dbReference type="PANTHER" id="PTHR45657">
    <property type="entry name" value="CRAL-TRIO DOMAIN-CONTAINING PROTEIN YKL091C-RELATED"/>
    <property type="match status" value="1"/>
</dbReference>
<feature type="compositionally biased region" description="Low complexity" evidence="1">
    <location>
        <begin position="1"/>
        <end position="11"/>
    </location>
</feature>
<dbReference type="SUPFAM" id="SSF50729">
    <property type="entry name" value="PH domain-like"/>
    <property type="match status" value="1"/>
</dbReference>
<dbReference type="PROSITE" id="PS50003">
    <property type="entry name" value="PH_DOMAIN"/>
    <property type="match status" value="1"/>
</dbReference>
<dbReference type="SUPFAM" id="SSF52087">
    <property type="entry name" value="CRAL/TRIO domain"/>
    <property type="match status" value="1"/>
</dbReference>
<feature type="transmembrane region" description="Helical" evidence="2">
    <location>
        <begin position="289"/>
        <end position="309"/>
    </location>
</feature>
<keyword evidence="2" id="KW-0472">Membrane</keyword>
<dbReference type="VEuPathDB" id="FungiDB:KRP22_1556"/>
<evidence type="ECO:0000313" key="5">
    <source>
        <dbReference type="EnsemblProtists" id="Phyra94705"/>
    </source>
</evidence>
<proteinExistence type="predicted"/>
<dbReference type="VEuPathDB" id="FungiDB:KRP23_1082"/>
<dbReference type="eggNOG" id="KOG1471">
    <property type="taxonomic scope" value="Eukaryota"/>
</dbReference>
<dbReference type="SUPFAM" id="SSF46938">
    <property type="entry name" value="CRAL/TRIO N-terminal domain"/>
    <property type="match status" value="1"/>
</dbReference>
<dbReference type="VEuPathDB" id="FungiDB:KRP23_14549"/>
<dbReference type="STRING" id="164328.H3HC16"/>
<sequence length="570" mass="62939">MASAPTSTTSSGGNVSPRLSHMSSSSGTFSSQSLQGFRTVSLPGLFPGTHLGILASGQLDKRRDGAVRGGWAKRLFILSTRSLHYYRKVEEAELFGKERGQVLLSDISYAKVVMPEDAPTGTVEPGHSSYFVAVLSKRKTLLMFLRADSFEYASSWVSIVNNAVHTATSVDFVPRWTVETMQTFISAASGNFEEIEATATESPTEMALKSTVTRPTPTVLVVSMVSGPLSGPSTTERLVKRNVELSTELLVGAFEQKDTLLSNSKQIELTTPARCQPLRPHIVSMSKVFAFPGTLGGLFLISCMVSFYCATPFEGLMQITIVLGLILSVSQITQFVMCGGPIAFSPRFVAGEKGDVEKGRARYLNTLEWRKENDIDNILVSPHPNFEIIKKYYPQYFHGKTREGLPVYYERPGKIDLPALKREGLAIDDLLRHYMYITEYLWRVVEPNDSGRSITVLDVTGIGMYDLGGEVLDFIKRASAFTGAHYPERSAHIFIINIPGWFNMIWRMVKPLIDPVTREKVHMLKGSAILKELETLIDSENIPSDFGGEGAALGDSEEEHALAAHVKKYL</sequence>
<dbReference type="PANTHER" id="PTHR45657:SF61">
    <property type="entry name" value="CRAL-TRIO DOMAIN-CONTAINING PROTEIN"/>
    <property type="match status" value="1"/>
</dbReference>
<feature type="domain" description="PH" evidence="3">
    <location>
        <begin position="52"/>
        <end position="165"/>
    </location>
</feature>
<dbReference type="Gene3D" id="2.30.29.30">
    <property type="entry name" value="Pleckstrin-homology domain (PH domain)/Phosphotyrosine-binding domain (PTB)"/>
    <property type="match status" value="1"/>
</dbReference>
<feature type="region of interest" description="Disordered" evidence="1">
    <location>
        <begin position="1"/>
        <end position="27"/>
    </location>
</feature>
<keyword evidence="2" id="KW-0812">Transmembrane</keyword>
<evidence type="ECO:0000259" key="3">
    <source>
        <dbReference type="PROSITE" id="PS50003"/>
    </source>
</evidence>
<dbReference type="CDD" id="cd00170">
    <property type="entry name" value="SEC14"/>
    <property type="match status" value="1"/>
</dbReference>
<reference evidence="6" key="1">
    <citation type="journal article" date="2006" name="Science">
        <title>Phytophthora genome sequences uncover evolutionary origins and mechanisms of pathogenesis.</title>
        <authorList>
            <person name="Tyler B.M."/>
            <person name="Tripathy S."/>
            <person name="Zhang X."/>
            <person name="Dehal P."/>
            <person name="Jiang R.H."/>
            <person name="Aerts A."/>
            <person name="Arredondo F.D."/>
            <person name="Baxter L."/>
            <person name="Bensasson D."/>
            <person name="Beynon J.L."/>
            <person name="Chapman J."/>
            <person name="Damasceno C.M."/>
            <person name="Dorrance A.E."/>
            <person name="Dou D."/>
            <person name="Dickerman A.W."/>
            <person name="Dubchak I.L."/>
            <person name="Garbelotto M."/>
            <person name="Gijzen M."/>
            <person name="Gordon S.G."/>
            <person name="Govers F."/>
            <person name="Grunwald N.J."/>
            <person name="Huang W."/>
            <person name="Ivors K.L."/>
            <person name="Jones R.W."/>
            <person name="Kamoun S."/>
            <person name="Krampis K."/>
            <person name="Lamour K.H."/>
            <person name="Lee M.K."/>
            <person name="McDonald W.H."/>
            <person name="Medina M."/>
            <person name="Meijer H.J."/>
            <person name="Nordberg E.K."/>
            <person name="Maclean D.J."/>
            <person name="Ospina-Giraldo M.D."/>
            <person name="Morris P.F."/>
            <person name="Phuntumart V."/>
            <person name="Putnam N.H."/>
            <person name="Rash S."/>
            <person name="Rose J.K."/>
            <person name="Sakihama Y."/>
            <person name="Salamov A.A."/>
            <person name="Savidor A."/>
            <person name="Scheuring C.F."/>
            <person name="Smith B.M."/>
            <person name="Sobral B.W."/>
            <person name="Terry A."/>
            <person name="Torto-Alalibo T.A."/>
            <person name="Win J."/>
            <person name="Xu Z."/>
            <person name="Zhang H."/>
            <person name="Grigoriev I.V."/>
            <person name="Rokhsar D.S."/>
            <person name="Boore J.L."/>
        </authorList>
    </citation>
    <scope>NUCLEOTIDE SEQUENCE [LARGE SCALE GENOMIC DNA]</scope>
    <source>
        <strain evidence="6">Pr102</strain>
    </source>
</reference>
<protein>
    <recommendedName>
        <fullName evidence="7">CRAL-TRIO domain-containing protein</fullName>
    </recommendedName>
</protein>
<dbReference type="EMBL" id="DS566019">
    <property type="status" value="NOT_ANNOTATED_CDS"/>
    <property type="molecule type" value="Genomic_DNA"/>
</dbReference>
<keyword evidence="2" id="KW-1133">Transmembrane helix</keyword>
<dbReference type="HOGENOM" id="CLU_430003_0_0_1"/>
<evidence type="ECO:0000256" key="2">
    <source>
        <dbReference type="SAM" id="Phobius"/>
    </source>
</evidence>
<dbReference type="GO" id="GO:0008526">
    <property type="term" value="F:phosphatidylinositol transfer activity"/>
    <property type="evidence" value="ECO:0000318"/>
    <property type="project" value="GO_Central"/>
</dbReference>
<reference evidence="5" key="2">
    <citation type="submission" date="2015-06" db="UniProtKB">
        <authorList>
            <consortium name="EnsemblProtists"/>
        </authorList>
    </citation>
    <scope>IDENTIFICATION</scope>
    <source>
        <strain evidence="5">Pr102</strain>
    </source>
</reference>
<dbReference type="Gene3D" id="3.40.525.10">
    <property type="entry name" value="CRAL-TRIO lipid binding domain"/>
    <property type="match status" value="1"/>
</dbReference>
<dbReference type="SMART" id="SM00233">
    <property type="entry name" value="PH"/>
    <property type="match status" value="1"/>
</dbReference>
<evidence type="ECO:0000313" key="6">
    <source>
        <dbReference type="Proteomes" id="UP000005238"/>
    </source>
</evidence>
<keyword evidence="6" id="KW-1185">Reference proteome</keyword>
<dbReference type="InterPro" id="IPR036273">
    <property type="entry name" value="CRAL/TRIO_N_dom_sf"/>
</dbReference>
<dbReference type="InParanoid" id="H3HC16"/>
<dbReference type="InterPro" id="IPR001251">
    <property type="entry name" value="CRAL-TRIO_dom"/>
</dbReference>
<dbReference type="InterPro" id="IPR001849">
    <property type="entry name" value="PH_domain"/>
</dbReference>
<name>H3HC16_PHYRM</name>
<feature type="domain" description="CRAL-TRIO" evidence="4">
    <location>
        <begin position="385"/>
        <end position="554"/>
    </location>
</feature>
<dbReference type="AlphaFoldDB" id="H3HC16"/>
<evidence type="ECO:0008006" key="7">
    <source>
        <dbReference type="Google" id="ProtNLM"/>
    </source>
</evidence>
<dbReference type="InterPro" id="IPR011993">
    <property type="entry name" value="PH-like_dom_sf"/>
</dbReference>
<dbReference type="GO" id="GO:0006892">
    <property type="term" value="P:post-Golgi vesicle-mediated transport"/>
    <property type="evidence" value="ECO:0000318"/>
    <property type="project" value="GO_Central"/>
</dbReference>
<accession>H3HC16</accession>
<dbReference type="OMA" id="TPARCQP"/>
<dbReference type="Pfam" id="PF00169">
    <property type="entry name" value="PH"/>
    <property type="match status" value="1"/>
</dbReference>
<feature type="transmembrane region" description="Helical" evidence="2">
    <location>
        <begin position="316"/>
        <end position="337"/>
    </location>
</feature>
<dbReference type="Pfam" id="PF00650">
    <property type="entry name" value="CRAL_TRIO"/>
    <property type="match status" value="1"/>
</dbReference>
<dbReference type="InterPro" id="IPR051026">
    <property type="entry name" value="PI/PC_transfer"/>
</dbReference>
<dbReference type="SMART" id="SM00516">
    <property type="entry name" value="SEC14"/>
    <property type="match status" value="1"/>
</dbReference>
<dbReference type="Proteomes" id="UP000005238">
    <property type="component" value="Unassembled WGS sequence"/>
</dbReference>
<evidence type="ECO:0000259" key="4">
    <source>
        <dbReference type="PROSITE" id="PS50191"/>
    </source>
</evidence>
<dbReference type="PROSITE" id="PS50191">
    <property type="entry name" value="CRAL_TRIO"/>
    <property type="match status" value="1"/>
</dbReference>
<organism evidence="5 6">
    <name type="scientific">Phytophthora ramorum</name>
    <name type="common">Sudden oak death agent</name>
    <dbReference type="NCBI Taxonomy" id="164328"/>
    <lineage>
        <taxon>Eukaryota</taxon>
        <taxon>Sar</taxon>
        <taxon>Stramenopiles</taxon>
        <taxon>Oomycota</taxon>
        <taxon>Peronosporomycetes</taxon>
        <taxon>Peronosporales</taxon>
        <taxon>Peronosporaceae</taxon>
        <taxon>Phytophthora</taxon>
    </lineage>
</organism>
<dbReference type="InterPro" id="IPR036865">
    <property type="entry name" value="CRAL-TRIO_dom_sf"/>
</dbReference>
<dbReference type="VEuPathDB" id="FungiDB:KRP22_4390"/>